<proteinExistence type="predicted"/>
<gene>
    <name evidence="1" type="ORF">H6P81_020086</name>
</gene>
<dbReference type="Proteomes" id="UP000825729">
    <property type="component" value="Unassembled WGS sequence"/>
</dbReference>
<dbReference type="AlphaFoldDB" id="A0AAV7DWG9"/>
<comment type="caution">
    <text evidence="1">The sequence shown here is derived from an EMBL/GenBank/DDBJ whole genome shotgun (WGS) entry which is preliminary data.</text>
</comment>
<accession>A0AAV7DWG9</accession>
<sequence length="93" mass="10498">MPKRLSASSSSKIAFVVVMAKRPKEEEGCNGGAQVFQLIEDCDAYYCGLIRPIKTKTEEQMKEKVAKASIYSAPFFFHTILRMGFVDSSIWRV</sequence>
<organism evidence="1 2">
    <name type="scientific">Aristolochia fimbriata</name>
    <name type="common">White veined hardy Dutchman's pipe vine</name>
    <dbReference type="NCBI Taxonomy" id="158543"/>
    <lineage>
        <taxon>Eukaryota</taxon>
        <taxon>Viridiplantae</taxon>
        <taxon>Streptophyta</taxon>
        <taxon>Embryophyta</taxon>
        <taxon>Tracheophyta</taxon>
        <taxon>Spermatophyta</taxon>
        <taxon>Magnoliopsida</taxon>
        <taxon>Magnoliidae</taxon>
        <taxon>Piperales</taxon>
        <taxon>Aristolochiaceae</taxon>
        <taxon>Aristolochia</taxon>
    </lineage>
</organism>
<protein>
    <submittedName>
        <fullName evidence="1">Uncharacterized protein</fullName>
    </submittedName>
</protein>
<dbReference type="EMBL" id="JAINDJ010000008">
    <property type="protein sequence ID" value="KAG9439921.1"/>
    <property type="molecule type" value="Genomic_DNA"/>
</dbReference>
<reference evidence="1 2" key="1">
    <citation type="submission" date="2021-07" db="EMBL/GenBank/DDBJ databases">
        <title>The Aristolochia fimbriata genome: insights into angiosperm evolution, floral development and chemical biosynthesis.</title>
        <authorList>
            <person name="Jiao Y."/>
        </authorList>
    </citation>
    <scope>NUCLEOTIDE SEQUENCE [LARGE SCALE GENOMIC DNA]</scope>
    <source>
        <strain evidence="1">IBCAS-2021</strain>
        <tissue evidence="1">Leaf</tissue>
    </source>
</reference>
<evidence type="ECO:0000313" key="2">
    <source>
        <dbReference type="Proteomes" id="UP000825729"/>
    </source>
</evidence>
<name>A0AAV7DWG9_ARIFI</name>
<keyword evidence="2" id="KW-1185">Reference proteome</keyword>
<evidence type="ECO:0000313" key="1">
    <source>
        <dbReference type="EMBL" id="KAG9439921.1"/>
    </source>
</evidence>